<dbReference type="SUPFAM" id="SSF102588">
    <property type="entry name" value="LmbE-like"/>
    <property type="match status" value="1"/>
</dbReference>
<dbReference type="AlphaFoldDB" id="A0A1H1WC51"/>
<evidence type="ECO:0000313" key="2">
    <source>
        <dbReference type="EMBL" id="SDS93729.1"/>
    </source>
</evidence>
<sequence length="275" mass="29321">MSADRTAGPRTVVSFHAHPDDESLLTGGTLARLSAEGHRVVLVTATLGEAGLAGEQDGRGGVLGRTRAVELQQAARALGVHRVETLAYADSGLAPGTARPAHAFADADVEEAATRLAALLVEEGADVLTVYDRHGGYGHPDHVQVHRVGTRAAQLAGTPVVLEATVPDRAFRAVLAVLRLARQRLGSSAPLGTDAVFTPSRQVTHRVRVGHHLDAKRAGMRAHASQQRGGWRSLDVLVRLPRPVFALALGHEWFVEQGRTPRRRREGDVLASLRG</sequence>
<name>A0A1H1WC51_9ACTN</name>
<accession>A0A1H1WC51</accession>
<dbReference type="InterPro" id="IPR003737">
    <property type="entry name" value="GlcNAc_PI_deacetylase-related"/>
</dbReference>
<reference evidence="3" key="1">
    <citation type="submission" date="2016-10" db="EMBL/GenBank/DDBJ databases">
        <authorList>
            <person name="Varghese N."/>
            <person name="Submissions S."/>
        </authorList>
    </citation>
    <scope>NUCLEOTIDE SEQUENCE [LARGE SCALE GENOMIC DNA]</scope>
    <source>
        <strain evidence="3">DSM 22127</strain>
    </source>
</reference>
<dbReference type="GO" id="GO:0016811">
    <property type="term" value="F:hydrolase activity, acting on carbon-nitrogen (but not peptide) bonds, in linear amides"/>
    <property type="evidence" value="ECO:0007669"/>
    <property type="project" value="TreeGrafter"/>
</dbReference>
<dbReference type="InterPro" id="IPR024078">
    <property type="entry name" value="LmbE-like_dom_sf"/>
</dbReference>
<dbReference type="PANTHER" id="PTHR12993:SF26">
    <property type="entry name" value="1D-MYO-INOSITOL 2-ACETAMIDO-2-DEOXY-ALPHA-D-GLUCOPYRANOSIDE DEACETYLASE"/>
    <property type="match status" value="1"/>
</dbReference>
<dbReference type="Pfam" id="PF02585">
    <property type="entry name" value="PIG-L"/>
    <property type="match status" value="1"/>
</dbReference>
<evidence type="ECO:0000313" key="3">
    <source>
        <dbReference type="Proteomes" id="UP000198859"/>
    </source>
</evidence>
<keyword evidence="1" id="KW-0862">Zinc</keyword>
<dbReference type="Proteomes" id="UP000198859">
    <property type="component" value="Chromosome I"/>
</dbReference>
<proteinExistence type="predicted"/>
<gene>
    <name evidence="2" type="ORF">SAMN04488570_3083</name>
</gene>
<keyword evidence="3" id="KW-1185">Reference proteome</keyword>
<protein>
    <submittedName>
        <fullName evidence="2">N-acetylglucosaminyl deacetylase, LmbE family</fullName>
    </submittedName>
</protein>
<dbReference type="Gene3D" id="3.40.50.10320">
    <property type="entry name" value="LmbE-like"/>
    <property type="match status" value="1"/>
</dbReference>
<dbReference type="GO" id="GO:0016137">
    <property type="term" value="P:glycoside metabolic process"/>
    <property type="evidence" value="ECO:0007669"/>
    <property type="project" value="UniProtKB-ARBA"/>
</dbReference>
<dbReference type="RefSeq" id="WP_197681013.1">
    <property type="nucleotide sequence ID" value="NZ_LT629757.1"/>
</dbReference>
<dbReference type="EMBL" id="LT629757">
    <property type="protein sequence ID" value="SDS93729.1"/>
    <property type="molecule type" value="Genomic_DNA"/>
</dbReference>
<organism evidence="2 3">
    <name type="scientific">Nocardioides scoriae</name>
    <dbReference type="NCBI Taxonomy" id="642780"/>
    <lineage>
        <taxon>Bacteria</taxon>
        <taxon>Bacillati</taxon>
        <taxon>Actinomycetota</taxon>
        <taxon>Actinomycetes</taxon>
        <taxon>Propionibacteriales</taxon>
        <taxon>Nocardioidaceae</taxon>
        <taxon>Nocardioides</taxon>
    </lineage>
</organism>
<evidence type="ECO:0000256" key="1">
    <source>
        <dbReference type="ARBA" id="ARBA00022833"/>
    </source>
</evidence>
<dbReference type="STRING" id="642780.SAMN04488570_3083"/>
<dbReference type="PANTHER" id="PTHR12993">
    <property type="entry name" value="N-ACETYLGLUCOSAMINYL-PHOSPHATIDYLINOSITOL DE-N-ACETYLASE-RELATED"/>
    <property type="match status" value="1"/>
</dbReference>